<reference evidence="6 7" key="1">
    <citation type="submission" date="2023-11" db="EMBL/GenBank/DDBJ databases">
        <title>Lentzea sokolovensis, sp. nov., Lentzea kristufkii, sp. nov., and Lentzea miocenensis, sp. nov., rare actinobacteria from Sokolov Coal Basin, Miocene lacustrine sediment, Czech Republic.</title>
        <authorList>
            <person name="Lara A."/>
            <person name="Kotroba L."/>
            <person name="Nouioui I."/>
            <person name="Neumann-Schaal M."/>
            <person name="Mast Y."/>
            <person name="Chronakova A."/>
        </authorList>
    </citation>
    <scope>NUCLEOTIDE SEQUENCE [LARGE SCALE GENOMIC DNA]</scope>
    <source>
        <strain evidence="6 7">BCCO 10_0798</strain>
    </source>
</reference>
<evidence type="ECO:0000256" key="1">
    <source>
        <dbReference type="ARBA" id="ARBA00022612"/>
    </source>
</evidence>
<feature type="region of interest" description="Disordered" evidence="4">
    <location>
        <begin position="27"/>
        <end position="48"/>
    </location>
</feature>
<feature type="domain" description="Prohead serine protease" evidence="5">
    <location>
        <begin position="60"/>
        <end position="211"/>
    </location>
</feature>
<evidence type="ECO:0000259" key="5">
    <source>
        <dbReference type="Pfam" id="PF04586"/>
    </source>
</evidence>
<evidence type="ECO:0000256" key="4">
    <source>
        <dbReference type="SAM" id="MobiDB-lite"/>
    </source>
</evidence>
<evidence type="ECO:0000313" key="7">
    <source>
        <dbReference type="Proteomes" id="UP001271792"/>
    </source>
</evidence>
<dbReference type="Pfam" id="PF04586">
    <property type="entry name" value="Peptidase_S78"/>
    <property type="match status" value="1"/>
</dbReference>
<keyword evidence="3" id="KW-0378">Hydrolase</keyword>
<accession>A0ABU4TQ43</accession>
<evidence type="ECO:0000256" key="3">
    <source>
        <dbReference type="ARBA" id="ARBA00022801"/>
    </source>
</evidence>
<feature type="compositionally biased region" description="Basic and acidic residues" evidence="4">
    <location>
        <begin position="27"/>
        <end position="45"/>
    </location>
</feature>
<name>A0ABU4TQ43_9PSEU</name>
<comment type="caution">
    <text evidence="6">The sequence shown here is derived from an EMBL/GenBank/DDBJ whole genome shotgun (WGS) entry which is preliminary data.</text>
</comment>
<dbReference type="InterPro" id="IPR054613">
    <property type="entry name" value="Peptidase_S78_dom"/>
</dbReference>
<dbReference type="NCBIfam" id="TIGR01543">
    <property type="entry name" value="proheadase_HK97"/>
    <property type="match status" value="1"/>
</dbReference>
<proteinExistence type="predicted"/>
<keyword evidence="1" id="KW-1188">Viral release from host cell</keyword>
<dbReference type="RefSeq" id="WP_319984382.1">
    <property type="nucleotide sequence ID" value="NZ_JAXAVV010000005.1"/>
</dbReference>
<dbReference type="Proteomes" id="UP001271792">
    <property type="component" value="Unassembled WGS sequence"/>
</dbReference>
<sequence>MTAPSWLTGRAGRELYAGAAKRRPDLADAGYRARADRPSRRRCAEDEQSPARVSVRVRDLQVREAGTTGLQFRGYASVTEAGYEMWDWAGPYTELVSVGAFGATLARGDLDVPLVLQHEDLRRIARTTNGSLHLAEDDHGLLVEADLDGDDLDVQYIVPKLRSGLIDEMSFKFRINSGQWSPDWMEYHINEVDIHRGDVAIVGYGASPHTAGSGLRSGVDVDAVLRGLDDEQAKAALAALTARLGAPAPQVKRALITDEDTRLRVL</sequence>
<evidence type="ECO:0000256" key="2">
    <source>
        <dbReference type="ARBA" id="ARBA00022670"/>
    </source>
</evidence>
<dbReference type="GO" id="GO:0008233">
    <property type="term" value="F:peptidase activity"/>
    <property type="evidence" value="ECO:0007669"/>
    <property type="project" value="UniProtKB-KW"/>
</dbReference>
<dbReference type="GO" id="GO:0006508">
    <property type="term" value="P:proteolysis"/>
    <property type="evidence" value="ECO:0007669"/>
    <property type="project" value="UniProtKB-KW"/>
</dbReference>
<organism evidence="6 7">
    <name type="scientific">Lentzea kristufekii</name>
    <dbReference type="NCBI Taxonomy" id="3095430"/>
    <lineage>
        <taxon>Bacteria</taxon>
        <taxon>Bacillati</taxon>
        <taxon>Actinomycetota</taxon>
        <taxon>Actinomycetes</taxon>
        <taxon>Pseudonocardiales</taxon>
        <taxon>Pseudonocardiaceae</taxon>
        <taxon>Lentzea</taxon>
    </lineage>
</organism>
<keyword evidence="2 6" id="KW-0645">Protease</keyword>
<evidence type="ECO:0000313" key="6">
    <source>
        <dbReference type="EMBL" id="MDX8050409.1"/>
    </source>
</evidence>
<protein>
    <submittedName>
        <fullName evidence="6">HK97 family phage prohead protease</fullName>
    </submittedName>
</protein>
<gene>
    <name evidence="6" type="ORF">SK571_13540</name>
</gene>
<dbReference type="EMBL" id="JAXAVV010000005">
    <property type="protein sequence ID" value="MDX8050409.1"/>
    <property type="molecule type" value="Genomic_DNA"/>
</dbReference>
<keyword evidence="7" id="KW-1185">Reference proteome</keyword>
<dbReference type="InterPro" id="IPR006433">
    <property type="entry name" value="Prohead_protease"/>
</dbReference>